<feature type="compositionally biased region" description="Basic and acidic residues" evidence="1">
    <location>
        <begin position="233"/>
        <end position="242"/>
    </location>
</feature>
<evidence type="ECO:0000313" key="4">
    <source>
        <dbReference type="Proteomes" id="UP001221142"/>
    </source>
</evidence>
<evidence type="ECO:0000256" key="1">
    <source>
        <dbReference type="SAM" id="MobiDB-lite"/>
    </source>
</evidence>
<feature type="chain" id="PRO_5042295413" evidence="2">
    <location>
        <begin position="19"/>
        <end position="338"/>
    </location>
</feature>
<accession>A0AAD7BXG1</accession>
<feature type="compositionally biased region" description="Gly residues" evidence="1">
    <location>
        <begin position="118"/>
        <end position="135"/>
    </location>
</feature>
<evidence type="ECO:0000256" key="2">
    <source>
        <dbReference type="SAM" id="SignalP"/>
    </source>
</evidence>
<feature type="signal peptide" evidence="2">
    <location>
        <begin position="1"/>
        <end position="18"/>
    </location>
</feature>
<comment type="caution">
    <text evidence="3">The sequence shown here is derived from an EMBL/GenBank/DDBJ whole genome shotgun (WGS) entry which is preliminary data.</text>
</comment>
<reference evidence="3" key="1">
    <citation type="submission" date="2023-03" db="EMBL/GenBank/DDBJ databases">
        <title>Massive genome expansion in bonnet fungi (Mycena s.s.) driven by repeated elements and novel gene families across ecological guilds.</title>
        <authorList>
            <consortium name="Lawrence Berkeley National Laboratory"/>
            <person name="Harder C.B."/>
            <person name="Miyauchi S."/>
            <person name="Viragh M."/>
            <person name="Kuo A."/>
            <person name="Thoen E."/>
            <person name="Andreopoulos B."/>
            <person name="Lu D."/>
            <person name="Skrede I."/>
            <person name="Drula E."/>
            <person name="Henrissat B."/>
            <person name="Morin E."/>
            <person name="Kohler A."/>
            <person name="Barry K."/>
            <person name="LaButti K."/>
            <person name="Morin E."/>
            <person name="Salamov A."/>
            <person name="Lipzen A."/>
            <person name="Mereny Z."/>
            <person name="Hegedus B."/>
            <person name="Baldrian P."/>
            <person name="Stursova M."/>
            <person name="Weitz H."/>
            <person name="Taylor A."/>
            <person name="Grigoriev I.V."/>
            <person name="Nagy L.G."/>
            <person name="Martin F."/>
            <person name="Kauserud H."/>
        </authorList>
    </citation>
    <scope>NUCLEOTIDE SEQUENCE</scope>
    <source>
        <strain evidence="3">9284</strain>
    </source>
</reference>
<sequence>MPSLSYSILCTLRALLYSLSYQGWTLLLHITESADDGMTIVRTRVLRPQCQPEDTTREGESQAAGREGVGGGREGCACACQAVGTRCGYKEERRWRLEPGVPQTFFEAGMRRRRGKQPGQGEGAEGSRKGGGGTGSDPTVKMTDQRAVTTGAGPAVQPSEARILTAGSGSGSLADGVPVPGRRRAMTGGDGGSAPGSSAILRMAHYCGSAGFPSTNRSNPWRHGLSGAVTASTRHDGRDGSDGYHPAVLRPRNMSAGTLDFPRVEAGSQRLRARGSPNGGTEAVDRDLSAGEGYMGSEDGVLTAQGRSIAPVSVDWQRGARALTVVVVSKEGELPNRE</sequence>
<keyword evidence="4" id="KW-1185">Reference proteome</keyword>
<dbReference type="AlphaFoldDB" id="A0AAD7BXG1"/>
<dbReference type="Proteomes" id="UP001221142">
    <property type="component" value="Unassembled WGS sequence"/>
</dbReference>
<feature type="region of interest" description="Disordered" evidence="1">
    <location>
        <begin position="105"/>
        <end position="141"/>
    </location>
</feature>
<organism evidence="3 4">
    <name type="scientific">Roridomyces roridus</name>
    <dbReference type="NCBI Taxonomy" id="1738132"/>
    <lineage>
        <taxon>Eukaryota</taxon>
        <taxon>Fungi</taxon>
        <taxon>Dikarya</taxon>
        <taxon>Basidiomycota</taxon>
        <taxon>Agaricomycotina</taxon>
        <taxon>Agaricomycetes</taxon>
        <taxon>Agaricomycetidae</taxon>
        <taxon>Agaricales</taxon>
        <taxon>Marasmiineae</taxon>
        <taxon>Mycenaceae</taxon>
        <taxon>Roridomyces</taxon>
    </lineage>
</organism>
<feature type="region of interest" description="Disordered" evidence="1">
    <location>
        <begin position="230"/>
        <end position="250"/>
    </location>
</feature>
<evidence type="ECO:0000313" key="3">
    <source>
        <dbReference type="EMBL" id="KAJ7633133.1"/>
    </source>
</evidence>
<proteinExistence type="predicted"/>
<name>A0AAD7BXG1_9AGAR</name>
<feature type="region of interest" description="Disordered" evidence="1">
    <location>
        <begin position="49"/>
        <end position="73"/>
    </location>
</feature>
<protein>
    <submittedName>
        <fullName evidence="3">Uncharacterized protein</fullName>
    </submittedName>
</protein>
<dbReference type="EMBL" id="JARKIF010000008">
    <property type="protein sequence ID" value="KAJ7633133.1"/>
    <property type="molecule type" value="Genomic_DNA"/>
</dbReference>
<gene>
    <name evidence="3" type="ORF">FB45DRAFT_866587</name>
</gene>
<feature type="region of interest" description="Disordered" evidence="1">
    <location>
        <begin position="269"/>
        <end position="299"/>
    </location>
</feature>
<keyword evidence="2" id="KW-0732">Signal</keyword>